<evidence type="ECO:0000313" key="21">
    <source>
        <dbReference type="EMBL" id="SKA91687.1"/>
    </source>
</evidence>
<reference evidence="22" key="1">
    <citation type="submission" date="2017-02" db="EMBL/GenBank/DDBJ databases">
        <authorList>
            <person name="Varghese N."/>
            <person name="Submissions S."/>
        </authorList>
    </citation>
    <scope>NUCLEOTIDE SEQUENCE [LARGE SCALE GENOMIC DNA]</scope>
    <source>
        <strain evidence="22">ATCC 700200</strain>
    </source>
</reference>
<comment type="catalytic activity">
    <reaction evidence="16">
        <text>Preferential cleavage: (Ac)2-L-Lys-D-Ala-|-D-Ala. Also transpeptidation of peptidyl-alanyl moieties that are N-acyl substituents of D-alanine.</text>
        <dbReference type="EC" id="3.4.16.4"/>
    </reaction>
</comment>
<keyword evidence="13 18" id="KW-0472">Membrane</keyword>
<comment type="similarity">
    <text evidence="4">In the N-terminal section; belongs to the glycosyltransferase 51 family.</text>
</comment>
<proteinExistence type="inferred from homology"/>
<comment type="similarity">
    <text evidence="3">In the C-terminal section; belongs to the transpeptidase family.</text>
</comment>
<keyword evidence="8" id="KW-0328">Glycosyltransferase</keyword>
<dbReference type="SUPFAM" id="SSF53955">
    <property type="entry name" value="Lysozyme-like"/>
    <property type="match status" value="1"/>
</dbReference>
<evidence type="ECO:0000259" key="19">
    <source>
        <dbReference type="Pfam" id="PF00905"/>
    </source>
</evidence>
<dbReference type="GO" id="GO:0008360">
    <property type="term" value="P:regulation of cell shape"/>
    <property type="evidence" value="ECO:0007669"/>
    <property type="project" value="UniProtKB-KW"/>
</dbReference>
<keyword evidence="18" id="KW-1133">Transmembrane helix</keyword>
<dbReference type="GO" id="GO:0008658">
    <property type="term" value="F:penicillin binding"/>
    <property type="evidence" value="ECO:0007669"/>
    <property type="project" value="InterPro"/>
</dbReference>
<dbReference type="GO" id="GO:0030288">
    <property type="term" value="C:outer membrane-bounded periplasmic space"/>
    <property type="evidence" value="ECO:0007669"/>
    <property type="project" value="TreeGrafter"/>
</dbReference>
<feature type="domain" description="Glycosyl transferase family 51" evidence="20">
    <location>
        <begin position="75"/>
        <end position="248"/>
    </location>
</feature>
<keyword evidence="14" id="KW-0511">Multifunctional enzyme</keyword>
<keyword evidence="22" id="KW-1185">Reference proteome</keyword>
<dbReference type="OrthoDB" id="9766909at2"/>
<sequence>MKRQPSAPHHPPSHLSRLRSWGRLLLLTLAGGALLVILALAVTLGYYSHLAGQYDLAKLGEMPERTVVLDAQGVLLGRMHGENRIVVPLSQVSPYFVKALLAREDSRFYKHGGIDYIGVARAMLRNLKDGRVVQGASTITMQLARNSYPDLNDRSFHRKLVEMMLARRIEGYCSKEQILEHYVNRIFFGTNLYGIQRASQVYFGKHASQLSLSEAAMIAGIIRSPVRFSPFRNFDGALKERDDVLQRMIQTKMISPEEELAARYADIALHAQPAFQSQGGYALDAVRRDLDKILEDHDIEDGGLIVYTTLSQELQTLAEESVETRLAQVEKLPGYQHPKKAVFDATWNGTQEVASTPYLQGALTVLDNETGGILAIVGGRDYRQSKYNRALQGQRQIGSTVKPFVYATAVASGFLPGTYIDDAPIQPGEIEGAGSGWSPQNSDGKFTGQQTLTTGLVQSRNTMTIRVGNYAGLDRVLHVLADAGIGGSAERTPQVFIGNLGGTPRDLTSAFSIFPNDGIRRRPFLIDKVTDKAGNILYSTSILEAEVVSPGVASVMRRILGEVMNRGTGATVRSEHKFKEPAGGKTGTTNDYKDAWFAGYTDRVTCAVWVGLDKPQTIIEQGYGSRLAIPIWADVVKKAVALGYIPAAPREEPPMAAVQLCHLSSQLATPACHASGTAYEDKLPYDVIPQNYCGAHQGVIAGPPPGYERPRVRASGLFDRIRGWFR</sequence>
<feature type="transmembrane region" description="Helical" evidence="18">
    <location>
        <begin position="21"/>
        <end position="47"/>
    </location>
</feature>
<dbReference type="Gene3D" id="3.40.710.10">
    <property type="entry name" value="DD-peptidase/beta-lactamase superfamily"/>
    <property type="match status" value="1"/>
</dbReference>
<dbReference type="RefSeq" id="WP_078812960.1">
    <property type="nucleotide sequence ID" value="NZ_FUYE01000005.1"/>
</dbReference>
<keyword evidence="12" id="KW-0573">Peptidoglycan synthesis</keyword>
<evidence type="ECO:0000256" key="5">
    <source>
        <dbReference type="ARBA" id="ARBA00022475"/>
    </source>
</evidence>
<dbReference type="InterPro" id="IPR001264">
    <property type="entry name" value="Glyco_trans_51"/>
</dbReference>
<dbReference type="EMBL" id="FUYE01000005">
    <property type="protein sequence ID" value="SKA91687.1"/>
    <property type="molecule type" value="Genomic_DNA"/>
</dbReference>
<evidence type="ECO:0000256" key="8">
    <source>
        <dbReference type="ARBA" id="ARBA00022676"/>
    </source>
</evidence>
<evidence type="ECO:0000256" key="18">
    <source>
        <dbReference type="SAM" id="Phobius"/>
    </source>
</evidence>
<dbReference type="GO" id="GO:0005886">
    <property type="term" value="C:plasma membrane"/>
    <property type="evidence" value="ECO:0007669"/>
    <property type="project" value="UniProtKB-SubCell"/>
</dbReference>
<dbReference type="Pfam" id="PF00912">
    <property type="entry name" value="Transgly"/>
    <property type="match status" value="1"/>
</dbReference>
<keyword evidence="11" id="KW-0133">Cell shape</keyword>
<name>A0A1T4XQ69_9BACT</name>
<accession>A0A1T4XQ69</accession>
<keyword evidence="9" id="KW-0808">Transferase</keyword>
<keyword evidence="10" id="KW-0378">Hydrolase</keyword>
<evidence type="ECO:0000259" key="20">
    <source>
        <dbReference type="Pfam" id="PF00912"/>
    </source>
</evidence>
<keyword evidence="6" id="KW-0121">Carboxypeptidase</keyword>
<keyword evidence="18" id="KW-0812">Transmembrane</keyword>
<dbReference type="GO" id="GO:0008955">
    <property type="term" value="F:peptidoglycan glycosyltransferase activity"/>
    <property type="evidence" value="ECO:0007669"/>
    <property type="project" value="UniProtKB-EC"/>
</dbReference>
<comment type="catalytic activity">
    <reaction evidence="17">
        <text>[GlcNAc-(1-&gt;4)-Mur2Ac(oyl-L-Ala-gamma-D-Glu-L-Lys-D-Ala-D-Ala)](n)-di-trans,octa-cis-undecaprenyl diphosphate + beta-D-GlcNAc-(1-&gt;4)-Mur2Ac(oyl-L-Ala-gamma-D-Glu-L-Lys-D-Ala-D-Ala)-di-trans,octa-cis-undecaprenyl diphosphate = [GlcNAc-(1-&gt;4)-Mur2Ac(oyl-L-Ala-gamma-D-Glu-L-Lys-D-Ala-D-Ala)](n+1)-di-trans,octa-cis-undecaprenyl diphosphate + di-trans,octa-cis-undecaprenyl diphosphate + H(+)</text>
        <dbReference type="Rhea" id="RHEA:23708"/>
        <dbReference type="Rhea" id="RHEA-COMP:9602"/>
        <dbReference type="Rhea" id="RHEA-COMP:9603"/>
        <dbReference type="ChEBI" id="CHEBI:15378"/>
        <dbReference type="ChEBI" id="CHEBI:58405"/>
        <dbReference type="ChEBI" id="CHEBI:60033"/>
        <dbReference type="ChEBI" id="CHEBI:78435"/>
        <dbReference type="EC" id="2.4.99.28"/>
    </reaction>
</comment>
<evidence type="ECO:0000256" key="17">
    <source>
        <dbReference type="ARBA" id="ARBA00049902"/>
    </source>
</evidence>
<dbReference type="FunFam" id="1.10.3810.10:FF:000001">
    <property type="entry name" value="Penicillin-binding protein 1A"/>
    <property type="match status" value="1"/>
</dbReference>
<dbReference type="PANTHER" id="PTHR32282:SF11">
    <property type="entry name" value="PENICILLIN-BINDING PROTEIN 1B"/>
    <property type="match status" value="1"/>
</dbReference>
<comment type="pathway">
    <text evidence="2">Cell wall biogenesis; peptidoglycan biosynthesis.</text>
</comment>
<evidence type="ECO:0000256" key="3">
    <source>
        <dbReference type="ARBA" id="ARBA00007090"/>
    </source>
</evidence>
<evidence type="ECO:0000256" key="6">
    <source>
        <dbReference type="ARBA" id="ARBA00022645"/>
    </source>
</evidence>
<dbReference type="InterPro" id="IPR001460">
    <property type="entry name" value="PCN-bd_Tpept"/>
</dbReference>
<feature type="domain" description="Penicillin-binding protein transpeptidase" evidence="19">
    <location>
        <begin position="361"/>
        <end position="636"/>
    </location>
</feature>
<keyword evidence="15" id="KW-0961">Cell wall biogenesis/degradation</keyword>
<evidence type="ECO:0000256" key="7">
    <source>
        <dbReference type="ARBA" id="ARBA00022670"/>
    </source>
</evidence>
<evidence type="ECO:0000256" key="12">
    <source>
        <dbReference type="ARBA" id="ARBA00022984"/>
    </source>
</evidence>
<dbReference type="Pfam" id="PF00905">
    <property type="entry name" value="Transpeptidase"/>
    <property type="match status" value="1"/>
</dbReference>
<evidence type="ECO:0000256" key="2">
    <source>
        <dbReference type="ARBA" id="ARBA00004752"/>
    </source>
</evidence>
<dbReference type="PANTHER" id="PTHR32282">
    <property type="entry name" value="BINDING PROTEIN TRANSPEPTIDASE, PUTATIVE-RELATED"/>
    <property type="match status" value="1"/>
</dbReference>
<dbReference type="SUPFAM" id="SSF56601">
    <property type="entry name" value="beta-lactamase/transpeptidase-like"/>
    <property type="match status" value="1"/>
</dbReference>
<organism evidence="21 22">
    <name type="scientific">Prosthecobacter debontii</name>
    <dbReference type="NCBI Taxonomy" id="48467"/>
    <lineage>
        <taxon>Bacteria</taxon>
        <taxon>Pseudomonadati</taxon>
        <taxon>Verrucomicrobiota</taxon>
        <taxon>Verrucomicrobiia</taxon>
        <taxon>Verrucomicrobiales</taxon>
        <taxon>Verrucomicrobiaceae</taxon>
        <taxon>Prosthecobacter</taxon>
    </lineage>
</organism>
<keyword evidence="7" id="KW-0645">Protease</keyword>
<evidence type="ECO:0000256" key="9">
    <source>
        <dbReference type="ARBA" id="ARBA00022679"/>
    </source>
</evidence>
<evidence type="ECO:0000256" key="13">
    <source>
        <dbReference type="ARBA" id="ARBA00023136"/>
    </source>
</evidence>
<dbReference type="GO" id="GO:0009002">
    <property type="term" value="F:serine-type D-Ala-D-Ala carboxypeptidase activity"/>
    <property type="evidence" value="ECO:0007669"/>
    <property type="project" value="UniProtKB-EC"/>
</dbReference>
<dbReference type="Proteomes" id="UP000190774">
    <property type="component" value="Unassembled WGS sequence"/>
</dbReference>
<protein>
    <submittedName>
        <fullName evidence="21">Penicillin-binding protein 1A</fullName>
    </submittedName>
</protein>
<keyword evidence="5" id="KW-1003">Cell membrane</keyword>
<evidence type="ECO:0000256" key="4">
    <source>
        <dbReference type="ARBA" id="ARBA00007739"/>
    </source>
</evidence>
<dbReference type="GO" id="GO:0006508">
    <property type="term" value="P:proteolysis"/>
    <property type="evidence" value="ECO:0007669"/>
    <property type="project" value="UniProtKB-KW"/>
</dbReference>
<dbReference type="InterPro" id="IPR023346">
    <property type="entry name" value="Lysozyme-like_dom_sf"/>
</dbReference>
<dbReference type="GO" id="GO:0009252">
    <property type="term" value="P:peptidoglycan biosynthetic process"/>
    <property type="evidence" value="ECO:0007669"/>
    <property type="project" value="UniProtKB-KW"/>
</dbReference>
<comment type="subcellular location">
    <subcellularLocation>
        <location evidence="1">Cell membrane</location>
    </subcellularLocation>
</comment>
<dbReference type="GO" id="GO:0071555">
    <property type="term" value="P:cell wall organization"/>
    <property type="evidence" value="ECO:0007669"/>
    <property type="project" value="UniProtKB-KW"/>
</dbReference>
<dbReference type="Gene3D" id="1.10.3810.10">
    <property type="entry name" value="Biosynthetic peptidoglycan transglycosylase-like"/>
    <property type="match status" value="1"/>
</dbReference>
<dbReference type="InterPro" id="IPR036950">
    <property type="entry name" value="PBP_transglycosylase"/>
</dbReference>
<gene>
    <name evidence="21" type="ORF">SAMN02745166_01772</name>
</gene>
<evidence type="ECO:0000256" key="16">
    <source>
        <dbReference type="ARBA" id="ARBA00034000"/>
    </source>
</evidence>
<dbReference type="InterPro" id="IPR050396">
    <property type="entry name" value="Glycosyltr_51/Transpeptidase"/>
</dbReference>
<evidence type="ECO:0000256" key="1">
    <source>
        <dbReference type="ARBA" id="ARBA00004236"/>
    </source>
</evidence>
<dbReference type="STRING" id="48467.SAMN02745166_01772"/>
<evidence type="ECO:0000256" key="15">
    <source>
        <dbReference type="ARBA" id="ARBA00023316"/>
    </source>
</evidence>
<dbReference type="NCBIfam" id="TIGR02074">
    <property type="entry name" value="PBP_1a_fam"/>
    <property type="match status" value="1"/>
</dbReference>
<dbReference type="AlphaFoldDB" id="A0A1T4XQ69"/>
<evidence type="ECO:0000256" key="14">
    <source>
        <dbReference type="ARBA" id="ARBA00023268"/>
    </source>
</evidence>
<evidence type="ECO:0000256" key="11">
    <source>
        <dbReference type="ARBA" id="ARBA00022960"/>
    </source>
</evidence>
<dbReference type="InterPro" id="IPR012338">
    <property type="entry name" value="Beta-lactam/transpept-like"/>
</dbReference>
<evidence type="ECO:0000256" key="10">
    <source>
        <dbReference type="ARBA" id="ARBA00022801"/>
    </source>
</evidence>
<evidence type="ECO:0000313" key="22">
    <source>
        <dbReference type="Proteomes" id="UP000190774"/>
    </source>
</evidence>